<gene>
    <name evidence="1" type="ORF">LR394_33370</name>
</gene>
<name>A0A9X1NLA0_9ACTN</name>
<accession>A0A9X1NLA0</accession>
<organism evidence="1 2">
    <name type="scientific">Kineosporia babensis</name>
    <dbReference type="NCBI Taxonomy" id="499548"/>
    <lineage>
        <taxon>Bacteria</taxon>
        <taxon>Bacillati</taxon>
        <taxon>Actinomycetota</taxon>
        <taxon>Actinomycetes</taxon>
        <taxon>Kineosporiales</taxon>
        <taxon>Kineosporiaceae</taxon>
        <taxon>Kineosporia</taxon>
    </lineage>
</organism>
<comment type="caution">
    <text evidence="1">The sequence shown here is derived from an EMBL/GenBank/DDBJ whole genome shotgun (WGS) entry which is preliminary data.</text>
</comment>
<dbReference type="EMBL" id="JAJOMB010000024">
    <property type="protein sequence ID" value="MCD5315796.1"/>
    <property type="molecule type" value="Genomic_DNA"/>
</dbReference>
<protein>
    <submittedName>
        <fullName evidence="1">Uncharacterized protein</fullName>
    </submittedName>
</protein>
<reference evidence="1" key="1">
    <citation type="submission" date="2021-11" db="EMBL/GenBank/DDBJ databases">
        <title>Streptomyces corallinus and Kineosporia corallina sp. nov., two new coral-derived marine actinobacteria.</title>
        <authorList>
            <person name="Buangrab K."/>
            <person name="Sutthacheep M."/>
            <person name="Yeemin T."/>
            <person name="Harunari E."/>
            <person name="Igarashi Y."/>
            <person name="Sripreechasak P."/>
            <person name="Kanchanasin P."/>
            <person name="Tanasupawat S."/>
            <person name="Phongsopitanun W."/>
        </authorList>
    </citation>
    <scope>NUCLEOTIDE SEQUENCE</scope>
    <source>
        <strain evidence="1">JCM 31032</strain>
    </source>
</reference>
<evidence type="ECO:0000313" key="2">
    <source>
        <dbReference type="Proteomes" id="UP001138997"/>
    </source>
</evidence>
<evidence type="ECO:0000313" key="1">
    <source>
        <dbReference type="EMBL" id="MCD5315796.1"/>
    </source>
</evidence>
<keyword evidence="2" id="KW-1185">Reference proteome</keyword>
<dbReference type="AlphaFoldDB" id="A0A9X1NLA0"/>
<sequence>MVHEKARVAHQQLVADAGAVVGLLHHDGAIARPFQQCVRGCHGFDLASADPADGDPDSSCGGKRSKVGLVVADLASSLREEGSSGKLGADTYRVSEPRYRRRRPQGEDLVDCSRSRWPERRPDLSYQIGVFERRRIEDLVAPRSSRSDGDGQFVARNAGVGEGVLEESGVRLAAQYDQVSRVSEPEDALGPGPHVRAFADRRVDVVADQDSHGVPNSAEIALN</sequence>
<proteinExistence type="predicted"/>
<dbReference type="Proteomes" id="UP001138997">
    <property type="component" value="Unassembled WGS sequence"/>
</dbReference>